<dbReference type="PANTHER" id="PTHR46300:SF4">
    <property type="entry name" value="CYTOCHROME P450 98A3"/>
    <property type="match status" value="1"/>
</dbReference>
<keyword evidence="2 5" id="KW-0479">Metal-binding</keyword>
<protein>
    <submittedName>
        <fullName evidence="7">Cytochrome P450</fullName>
    </submittedName>
</protein>
<dbReference type="InterPro" id="IPR002401">
    <property type="entry name" value="Cyt_P450_E_grp-I"/>
</dbReference>
<comment type="similarity">
    <text evidence="1">Belongs to the cytochrome P450 family.</text>
</comment>
<feature type="transmembrane region" description="Helical" evidence="6">
    <location>
        <begin position="12"/>
        <end position="29"/>
    </location>
</feature>
<evidence type="ECO:0000256" key="6">
    <source>
        <dbReference type="SAM" id="Phobius"/>
    </source>
</evidence>
<sequence>MSLSLLGSLEKALLAGLALGLIATIIDYIRMLKLRQKLPPGPFPLPLVGNHFQTPSIRPWIEWEKWTEYYNSPMITLWIGRHPRIILNDAWTASDLLEKKSDIFSSRPRLILMGDVINATKTNQTTLPYGDRWRVHRKLILMEVVNFVVPGVFIMETLPFLSKLPSWLYKFPSQLSFGAACMWRYFYLLTEEGAKASEDNFSKILMNSQEKSGLTDVEVGGLAGNLIGGGVDTTSSTMISCVLAMCAFPDVQRKAQAEIDSVISADRSPTWEDLDTKLPYIVALVKEVLRWRSVAILAGIPHANTKDVEYKGYHFPAGTNMIGNLWAIHRNPRDFPDPDVFRPERFLNGLERPYPNAKGSNPFGWGRRQCSGQPFAEQGLLYSLTRLIWAFDLKAGLDNNQGKEVKLDIFAYTESENMRPEPFKARFIPRSEKIHRLVMEEAAVAREALRKYDGETKLTMEDASRNPAWV</sequence>
<feature type="binding site" description="axial binding residue" evidence="5">
    <location>
        <position position="370"/>
    </location>
    <ligand>
        <name>heme</name>
        <dbReference type="ChEBI" id="CHEBI:30413"/>
    </ligand>
    <ligandPart>
        <name>Fe</name>
        <dbReference type="ChEBI" id="CHEBI:18248"/>
    </ligandPart>
</feature>
<organism evidence="7 8">
    <name type="scientific">Hyaloscypha variabilis (strain UAMH 11265 / GT02V1 / F)</name>
    <name type="common">Meliniomyces variabilis</name>
    <dbReference type="NCBI Taxonomy" id="1149755"/>
    <lineage>
        <taxon>Eukaryota</taxon>
        <taxon>Fungi</taxon>
        <taxon>Dikarya</taxon>
        <taxon>Ascomycota</taxon>
        <taxon>Pezizomycotina</taxon>
        <taxon>Leotiomycetes</taxon>
        <taxon>Helotiales</taxon>
        <taxon>Hyaloscyphaceae</taxon>
        <taxon>Hyaloscypha</taxon>
        <taxon>Hyaloscypha variabilis</taxon>
    </lineage>
</organism>
<dbReference type="PRINTS" id="PR00463">
    <property type="entry name" value="EP450I"/>
</dbReference>
<evidence type="ECO:0000256" key="5">
    <source>
        <dbReference type="PIRSR" id="PIRSR602401-1"/>
    </source>
</evidence>
<dbReference type="Proteomes" id="UP000235786">
    <property type="component" value="Unassembled WGS sequence"/>
</dbReference>
<keyword evidence="6" id="KW-1133">Transmembrane helix</keyword>
<dbReference type="STRING" id="1149755.A0A2J6RGH2"/>
<evidence type="ECO:0000313" key="7">
    <source>
        <dbReference type="EMBL" id="PMD37621.1"/>
    </source>
</evidence>
<dbReference type="InterPro" id="IPR036396">
    <property type="entry name" value="Cyt_P450_sf"/>
</dbReference>
<keyword evidence="5" id="KW-0349">Heme</keyword>
<dbReference type="OrthoDB" id="1103324at2759"/>
<evidence type="ECO:0000256" key="3">
    <source>
        <dbReference type="ARBA" id="ARBA00023002"/>
    </source>
</evidence>
<evidence type="ECO:0000256" key="1">
    <source>
        <dbReference type="ARBA" id="ARBA00010617"/>
    </source>
</evidence>
<dbReference type="Gene3D" id="1.10.630.10">
    <property type="entry name" value="Cytochrome P450"/>
    <property type="match status" value="2"/>
</dbReference>
<dbReference type="InterPro" id="IPR050364">
    <property type="entry name" value="Cytochrome_P450_fung"/>
</dbReference>
<reference evidence="7 8" key="1">
    <citation type="submission" date="2016-04" db="EMBL/GenBank/DDBJ databases">
        <title>A degradative enzymes factory behind the ericoid mycorrhizal symbiosis.</title>
        <authorList>
            <consortium name="DOE Joint Genome Institute"/>
            <person name="Martino E."/>
            <person name="Morin E."/>
            <person name="Grelet G."/>
            <person name="Kuo A."/>
            <person name="Kohler A."/>
            <person name="Daghino S."/>
            <person name="Barry K."/>
            <person name="Choi C."/>
            <person name="Cichocki N."/>
            <person name="Clum A."/>
            <person name="Copeland A."/>
            <person name="Hainaut M."/>
            <person name="Haridas S."/>
            <person name="Labutti K."/>
            <person name="Lindquist E."/>
            <person name="Lipzen A."/>
            <person name="Khouja H.-R."/>
            <person name="Murat C."/>
            <person name="Ohm R."/>
            <person name="Olson A."/>
            <person name="Spatafora J."/>
            <person name="Veneault-Fourrey C."/>
            <person name="Henrissat B."/>
            <person name="Grigoriev I."/>
            <person name="Martin F."/>
            <person name="Perotto S."/>
        </authorList>
    </citation>
    <scope>NUCLEOTIDE SEQUENCE [LARGE SCALE GENOMIC DNA]</scope>
    <source>
        <strain evidence="7 8">F</strain>
    </source>
</reference>
<dbReference type="InterPro" id="IPR001128">
    <property type="entry name" value="Cyt_P450"/>
</dbReference>
<dbReference type="AlphaFoldDB" id="A0A2J6RGH2"/>
<dbReference type="GO" id="GO:0020037">
    <property type="term" value="F:heme binding"/>
    <property type="evidence" value="ECO:0007669"/>
    <property type="project" value="InterPro"/>
</dbReference>
<dbReference type="PANTHER" id="PTHR46300">
    <property type="entry name" value="P450, PUTATIVE (EUROFUNG)-RELATED-RELATED"/>
    <property type="match status" value="1"/>
</dbReference>
<name>A0A2J6RGH2_HYAVF</name>
<keyword evidence="6" id="KW-0812">Transmembrane</keyword>
<dbReference type="EMBL" id="KZ613949">
    <property type="protein sequence ID" value="PMD37621.1"/>
    <property type="molecule type" value="Genomic_DNA"/>
</dbReference>
<keyword evidence="8" id="KW-1185">Reference proteome</keyword>
<dbReference type="GO" id="GO:0005506">
    <property type="term" value="F:iron ion binding"/>
    <property type="evidence" value="ECO:0007669"/>
    <property type="project" value="InterPro"/>
</dbReference>
<keyword evidence="4 5" id="KW-0408">Iron</keyword>
<evidence type="ECO:0000313" key="8">
    <source>
        <dbReference type="Proteomes" id="UP000235786"/>
    </source>
</evidence>
<dbReference type="PRINTS" id="PR00385">
    <property type="entry name" value="P450"/>
</dbReference>
<proteinExistence type="inferred from homology"/>
<dbReference type="SUPFAM" id="SSF48264">
    <property type="entry name" value="Cytochrome P450"/>
    <property type="match status" value="1"/>
</dbReference>
<dbReference type="GO" id="GO:0004497">
    <property type="term" value="F:monooxygenase activity"/>
    <property type="evidence" value="ECO:0007669"/>
    <property type="project" value="InterPro"/>
</dbReference>
<comment type="cofactor">
    <cofactor evidence="5">
        <name>heme</name>
        <dbReference type="ChEBI" id="CHEBI:30413"/>
    </cofactor>
</comment>
<feature type="transmembrane region" description="Helical" evidence="6">
    <location>
        <begin position="139"/>
        <end position="161"/>
    </location>
</feature>
<keyword evidence="6" id="KW-0472">Membrane</keyword>
<evidence type="ECO:0000256" key="2">
    <source>
        <dbReference type="ARBA" id="ARBA00022723"/>
    </source>
</evidence>
<accession>A0A2J6RGH2</accession>
<gene>
    <name evidence="7" type="ORF">L207DRAFT_555983</name>
</gene>
<keyword evidence="3" id="KW-0560">Oxidoreductase</keyword>
<dbReference type="GO" id="GO:0016705">
    <property type="term" value="F:oxidoreductase activity, acting on paired donors, with incorporation or reduction of molecular oxygen"/>
    <property type="evidence" value="ECO:0007669"/>
    <property type="project" value="InterPro"/>
</dbReference>
<dbReference type="Pfam" id="PF00067">
    <property type="entry name" value="p450"/>
    <property type="match status" value="2"/>
</dbReference>
<evidence type="ECO:0000256" key="4">
    <source>
        <dbReference type="ARBA" id="ARBA00023004"/>
    </source>
</evidence>